<reference evidence="1" key="2">
    <citation type="journal article" date="2015" name="Data Brief">
        <title>Shoot transcriptome of the giant reed, Arundo donax.</title>
        <authorList>
            <person name="Barrero R.A."/>
            <person name="Guerrero F.D."/>
            <person name="Moolhuijzen P."/>
            <person name="Goolsby J.A."/>
            <person name="Tidwell J."/>
            <person name="Bellgard S.E."/>
            <person name="Bellgard M.I."/>
        </authorList>
    </citation>
    <scope>NUCLEOTIDE SEQUENCE</scope>
    <source>
        <tissue evidence="1">Shoot tissue taken approximately 20 cm above the soil surface</tissue>
    </source>
</reference>
<organism evidence="1">
    <name type="scientific">Arundo donax</name>
    <name type="common">Giant reed</name>
    <name type="synonym">Donax arundinaceus</name>
    <dbReference type="NCBI Taxonomy" id="35708"/>
    <lineage>
        <taxon>Eukaryota</taxon>
        <taxon>Viridiplantae</taxon>
        <taxon>Streptophyta</taxon>
        <taxon>Embryophyta</taxon>
        <taxon>Tracheophyta</taxon>
        <taxon>Spermatophyta</taxon>
        <taxon>Magnoliopsida</taxon>
        <taxon>Liliopsida</taxon>
        <taxon>Poales</taxon>
        <taxon>Poaceae</taxon>
        <taxon>PACMAD clade</taxon>
        <taxon>Arundinoideae</taxon>
        <taxon>Arundineae</taxon>
        <taxon>Arundo</taxon>
    </lineage>
</organism>
<dbReference type="AlphaFoldDB" id="A0A0A8Y842"/>
<dbReference type="EMBL" id="GBRH01275544">
    <property type="protein sequence ID" value="JAD22351.1"/>
    <property type="molecule type" value="Transcribed_RNA"/>
</dbReference>
<accession>A0A0A8Y842</accession>
<reference evidence="1" key="1">
    <citation type="submission" date="2014-09" db="EMBL/GenBank/DDBJ databases">
        <authorList>
            <person name="Magalhaes I.L.F."/>
            <person name="Oliveira U."/>
            <person name="Santos F.R."/>
            <person name="Vidigal T.H.D.A."/>
            <person name="Brescovit A.D."/>
            <person name="Santos A.J."/>
        </authorList>
    </citation>
    <scope>NUCLEOTIDE SEQUENCE</scope>
    <source>
        <tissue evidence="1">Shoot tissue taken approximately 20 cm above the soil surface</tissue>
    </source>
</reference>
<evidence type="ECO:0000313" key="1">
    <source>
        <dbReference type="EMBL" id="JAD22351.1"/>
    </source>
</evidence>
<proteinExistence type="predicted"/>
<sequence length="77" mass="8869">MFSMELTHHFGSPFYFWLNCWLQSIDFLSTVIGNQDVTAILLQPLIKVGLVNHAISLLASEIEKGSDNRRLDRYDEL</sequence>
<protein>
    <submittedName>
        <fullName evidence="1">Uncharacterized protein</fullName>
    </submittedName>
</protein>
<name>A0A0A8Y842_ARUDO</name>